<evidence type="ECO:0000313" key="2">
    <source>
        <dbReference type="Proteomes" id="UP000317036"/>
    </source>
</evidence>
<gene>
    <name evidence="1" type="ORF">FPZ49_19405</name>
</gene>
<proteinExistence type="predicted"/>
<dbReference type="RefSeq" id="WP_144849965.1">
    <property type="nucleotide sequence ID" value="NZ_VNJI01000025.1"/>
</dbReference>
<dbReference type="AlphaFoldDB" id="A0A559K7Y8"/>
<dbReference type="InterPro" id="IPR024998">
    <property type="entry name" value="DUF3906"/>
</dbReference>
<comment type="caution">
    <text evidence="1">The sequence shown here is derived from an EMBL/GenBank/DDBJ whole genome shotgun (WGS) entry which is preliminary data.</text>
</comment>
<dbReference type="Proteomes" id="UP000317036">
    <property type="component" value="Unassembled WGS sequence"/>
</dbReference>
<name>A0A559K7Y8_9BACL</name>
<dbReference type="Pfam" id="PF13046">
    <property type="entry name" value="DUF3906"/>
    <property type="match status" value="1"/>
</dbReference>
<dbReference type="OrthoDB" id="2382322at2"/>
<organism evidence="1 2">
    <name type="scientific">Paenibacillus cremeus</name>
    <dbReference type="NCBI Taxonomy" id="2163881"/>
    <lineage>
        <taxon>Bacteria</taxon>
        <taxon>Bacillati</taxon>
        <taxon>Bacillota</taxon>
        <taxon>Bacilli</taxon>
        <taxon>Bacillales</taxon>
        <taxon>Paenibacillaceae</taxon>
        <taxon>Paenibacillus</taxon>
    </lineage>
</organism>
<sequence>MYMYKMEVELEKEGLVHLIIMAETDEQAFDYLEEHLVRHFIHNPEVREASIIEKKRAVKGSGYVIESK</sequence>
<reference evidence="1 2" key="1">
    <citation type="submission" date="2019-07" db="EMBL/GenBank/DDBJ databases">
        <authorList>
            <person name="Kim J."/>
        </authorList>
    </citation>
    <scope>NUCLEOTIDE SEQUENCE [LARGE SCALE GENOMIC DNA]</scope>
    <source>
        <strain evidence="1 2">JC52</strain>
    </source>
</reference>
<dbReference type="EMBL" id="VNJI01000025">
    <property type="protein sequence ID" value="TVY08242.1"/>
    <property type="molecule type" value="Genomic_DNA"/>
</dbReference>
<protein>
    <submittedName>
        <fullName evidence="1">DUF3906 family protein</fullName>
    </submittedName>
</protein>
<keyword evidence="2" id="KW-1185">Reference proteome</keyword>
<accession>A0A559K7Y8</accession>
<evidence type="ECO:0000313" key="1">
    <source>
        <dbReference type="EMBL" id="TVY08242.1"/>
    </source>
</evidence>